<dbReference type="KEGG" id="pfer:IRI77_35450"/>
<dbReference type="Pfam" id="PF01408">
    <property type="entry name" value="GFO_IDH_MocA"/>
    <property type="match status" value="1"/>
</dbReference>
<name>A0A7S7NQL1_PALFE</name>
<dbReference type="Gene3D" id="3.40.50.720">
    <property type="entry name" value="NAD(P)-binding Rossmann-like Domain"/>
    <property type="match status" value="1"/>
</dbReference>
<dbReference type="AlphaFoldDB" id="A0A7S7NQL1"/>
<dbReference type="PANTHER" id="PTHR43818:SF12">
    <property type="entry name" value="NADH-DEPENDENT DEHYDROGENASE-RELATED"/>
    <property type="match status" value="1"/>
</dbReference>
<dbReference type="GO" id="GO:0000166">
    <property type="term" value="F:nucleotide binding"/>
    <property type="evidence" value="ECO:0007669"/>
    <property type="project" value="InterPro"/>
</dbReference>
<reference evidence="3 4" key="1">
    <citation type="submission" date="2020-10" db="EMBL/GenBank/DDBJ databases">
        <title>Complete genome sequence of Paludibaculum fermentans P105T, a facultatively anaerobic acidobacterium capable of dissimilatory Fe(III) reduction.</title>
        <authorList>
            <person name="Dedysh S.N."/>
            <person name="Beletsky A.V."/>
            <person name="Kulichevskaya I.S."/>
            <person name="Mardanov A.V."/>
            <person name="Ravin N.V."/>
        </authorList>
    </citation>
    <scope>NUCLEOTIDE SEQUENCE [LARGE SCALE GENOMIC DNA]</scope>
    <source>
        <strain evidence="3 4">P105</strain>
    </source>
</reference>
<evidence type="ECO:0000259" key="2">
    <source>
        <dbReference type="Pfam" id="PF02894"/>
    </source>
</evidence>
<dbReference type="RefSeq" id="WP_194449639.1">
    <property type="nucleotide sequence ID" value="NZ_CP063849.1"/>
</dbReference>
<evidence type="ECO:0000259" key="1">
    <source>
        <dbReference type="Pfam" id="PF01408"/>
    </source>
</evidence>
<dbReference type="EMBL" id="CP063849">
    <property type="protein sequence ID" value="QOY87976.1"/>
    <property type="molecule type" value="Genomic_DNA"/>
</dbReference>
<accession>A0A7S7NQL1</accession>
<dbReference type="Gene3D" id="3.30.360.10">
    <property type="entry name" value="Dihydrodipicolinate Reductase, domain 2"/>
    <property type="match status" value="1"/>
</dbReference>
<keyword evidence="4" id="KW-1185">Reference proteome</keyword>
<dbReference type="SUPFAM" id="SSF51735">
    <property type="entry name" value="NAD(P)-binding Rossmann-fold domains"/>
    <property type="match status" value="1"/>
</dbReference>
<protein>
    <submittedName>
        <fullName evidence="3">Gfo/Idh/MocA family oxidoreductase</fullName>
    </submittedName>
</protein>
<dbReference type="InterPro" id="IPR004104">
    <property type="entry name" value="Gfo/Idh/MocA-like_OxRdtase_C"/>
</dbReference>
<proteinExistence type="predicted"/>
<evidence type="ECO:0000313" key="4">
    <source>
        <dbReference type="Proteomes" id="UP000593892"/>
    </source>
</evidence>
<feature type="domain" description="Gfo/Idh/MocA-like oxidoreductase N-terminal" evidence="1">
    <location>
        <begin position="52"/>
        <end position="177"/>
    </location>
</feature>
<dbReference type="Pfam" id="PF02894">
    <property type="entry name" value="GFO_IDH_MocA_C"/>
    <property type="match status" value="1"/>
</dbReference>
<feature type="domain" description="Gfo/Idh/MocA-like oxidoreductase C-terminal" evidence="2">
    <location>
        <begin position="243"/>
        <end position="460"/>
    </location>
</feature>
<dbReference type="SUPFAM" id="SSF55347">
    <property type="entry name" value="Glyceraldehyde-3-phosphate dehydrogenase-like, C-terminal domain"/>
    <property type="match status" value="1"/>
</dbReference>
<gene>
    <name evidence="3" type="ORF">IRI77_35450</name>
</gene>
<sequence length="477" mass="53276">MILNEQQRQVGKDNFSGALKMTRRDLIPALVTVPSVTAFYWGYSSLRGNPVRAALIGAGGQGRSHIDSINPDYIKLVAFSDIRPSMQKKARVSLEGKFGSDARHIELIEDYHKLLDRDDIEMVIIALPLHLHAPCAIEAMQKGKHVLCEKLMAKTVTDCKRMGREARKTGRLLSIGHQRHYSYLYANALEVAKQKDILGDVRHIRAFWHRNQTGGGKPGGEKGDFDTWFAKVPAEDKQVDFARYGYKSLDELVRWRLQKRTGEGLMAELGSHQLDACSILLKAVLNEKDTHGGKTMVHPKAVSGVGVNSYFSDGREVEDHIFLTYEYPGDTVVTYSSITTNEADGYGEQVMGSKGTLAILSERDVYLLKEKSLRDTRISWAERRISQPSAVSTSTAQWTSGGGLQDTLTSRGYREEQEHLAWLIRHPGEGQPRCGAEVGLSDAVVTLVSNMSARQRRRIEFKPSWFDLNSDDAPETA</sequence>
<dbReference type="Proteomes" id="UP000593892">
    <property type="component" value="Chromosome"/>
</dbReference>
<organism evidence="3 4">
    <name type="scientific">Paludibaculum fermentans</name>
    <dbReference type="NCBI Taxonomy" id="1473598"/>
    <lineage>
        <taxon>Bacteria</taxon>
        <taxon>Pseudomonadati</taxon>
        <taxon>Acidobacteriota</taxon>
        <taxon>Terriglobia</taxon>
        <taxon>Bryobacterales</taxon>
        <taxon>Bryobacteraceae</taxon>
        <taxon>Paludibaculum</taxon>
    </lineage>
</organism>
<evidence type="ECO:0000313" key="3">
    <source>
        <dbReference type="EMBL" id="QOY87976.1"/>
    </source>
</evidence>
<dbReference type="PANTHER" id="PTHR43818">
    <property type="entry name" value="BCDNA.GH03377"/>
    <property type="match status" value="1"/>
</dbReference>
<dbReference type="InterPro" id="IPR036291">
    <property type="entry name" value="NAD(P)-bd_dom_sf"/>
</dbReference>
<dbReference type="InterPro" id="IPR050463">
    <property type="entry name" value="Gfo/Idh/MocA_oxidrdct_glycsds"/>
</dbReference>
<dbReference type="InterPro" id="IPR000683">
    <property type="entry name" value="Gfo/Idh/MocA-like_OxRdtase_N"/>
</dbReference>